<dbReference type="AlphaFoldDB" id="A0A2H0RKR2"/>
<feature type="domain" description="Metallo-beta-lactamase" evidence="1">
    <location>
        <begin position="10"/>
        <end position="126"/>
    </location>
</feature>
<dbReference type="EMBL" id="PCYL01000013">
    <property type="protein sequence ID" value="PIR47037.1"/>
    <property type="molecule type" value="Genomic_DNA"/>
</dbReference>
<dbReference type="Proteomes" id="UP000230833">
    <property type="component" value="Unassembled WGS sequence"/>
</dbReference>
<sequence length="204" mass="22783">MKHWEKVLRRRILFDPGAWSVVPEDTRNLDAIVVAHEHQDHYEIDLLKRLLGASSGAQVITNSGVGKHLDDVGIRWQKIEDGQSTRIKGVEIRGEGSEHALIHKEWNAVHNTGYIIADSLFHPGDSFNTVPSPKVEFLALPVSAPWGTIGVTIDFARAVGAKKCFAIHDANLRWPGSAHVIPKELLAKDDIEFFVPEDGREYEL</sequence>
<dbReference type="PANTHER" id="PTHR43546:SF3">
    <property type="entry name" value="UPF0173 METAL-DEPENDENT HYDROLASE MJ1163"/>
    <property type="match status" value="1"/>
</dbReference>
<gene>
    <name evidence="2" type="ORF">COV07_01180</name>
</gene>
<evidence type="ECO:0000313" key="2">
    <source>
        <dbReference type="EMBL" id="PIR47037.1"/>
    </source>
</evidence>
<name>A0A2H0RKR2_9BACT</name>
<evidence type="ECO:0000313" key="3">
    <source>
        <dbReference type="Proteomes" id="UP000230833"/>
    </source>
</evidence>
<protein>
    <recommendedName>
        <fullName evidence="1">Metallo-beta-lactamase domain-containing protein</fullName>
    </recommendedName>
</protein>
<dbReference type="InterPro" id="IPR050114">
    <property type="entry name" value="UPF0173_UPF0282_UlaG_hydrolase"/>
</dbReference>
<organism evidence="2 3">
    <name type="scientific">Candidatus Vogelbacteria bacterium CG10_big_fil_rev_8_21_14_0_10_45_14</name>
    <dbReference type="NCBI Taxonomy" id="1975042"/>
    <lineage>
        <taxon>Bacteria</taxon>
        <taxon>Candidatus Vogeliibacteriota</taxon>
    </lineage>
</organism>
<dbReference type="InterPro" id="IPR001279">
    <property type="entry name" value="Metallo-B-lactamas"/>
</dbReference>
<dbReference type="SUPFAM" id="SSF56281">
    <property type="entry name" value="Metallo-hydrolase/oxidoreductase"/>
    <property type="match status" value="1"/>
</dbReference>
<accession>A0A2H0RKR2</accession>
<proteinExistence type="predicted"/>
<dbReference type="Gene3D" id="3.60.15.10">
    <property type="entry name" value="Ribonuclease Z/Hydroxyacylglutathione hydrolase-like"/>
    <property type="match status" value="1"/>
</dbReference>
<evidence type="ECO:0000259" key="1">
    <source>
        <dbReference type="Pfam" id="PF12706"/>
    </source>
</evidence>
<comment type="caution">
    <text evidence="2">The sequence shown here is derived from an EMBL/GenBank/DDBJ whole genome shotgun (WGS) entry which is preliminary data.</text>
</comment>
<reference evidence="2 3" key="1">
    <citation type="submission" date="2017-09" db="EMBL/GenBank/DDBJ databases">
        <title>Depth-based differentiation of microbial function through sediment-hosted aquifers and enrichment of novel symbionts in the deep terrestrial subsurface.</title>
        <authorList>
            <person name="Probst A.J."/>
            <person name="Ladd B."/>
            <person name="Jarett J.K."/>
            <person name="Geller-Mcgrath D.E."/>
            <person name="Sieber C.M."/>
            <person name="Emerson J.B."/>
            <person name="Anantharaman K."/>
            <person name="Thomas B.C."/>
            <person name="Malmstrom R."/>
            <person name="Stieglmeier M."/>
            <person name="Klingl A."/>
            <person name="Woyke T."/>
            <person name="Ryan C.M."/>
            <person name="Banfield J.F."/>
        </authorList>
    </citation>
    <scope>NUCLEOTIDE SEQUENCE [LARGE SCALE GENOMIC DNA]</scope>
    <source>
        <strain evidence="2">CG10_big_fil_rev_8_21_14_0_10_45_14</strain>
    </source>
</reference>
<dbReference type="Pfam" id="PF12706">
    <property type="entry name" value="Lactamase_B_2"/>
    <property type="match status" value="1"/>
</dbReference>
<dbReference type="PANTHER" id="PTHR43546">
    <property type="entry name" value="UPF0173 METAL-DEPENDENT HYDROLASE MJ1163-RELATED"/>
    <property type="match status" value="1"/>
</dbReference>
<dbReference type="InterPro" id="IPR036866">
    <property type="entry name" value="RibonucZ/Hydroxyglut_hydro"/>
</dbReference>